<evidence type="ECO:0000313" key="1">
    <source>
        <dbReference type="EMBL" id="GEL98339.1"/>
    </source>
</evidence>
<keyword evidence="2" id="KW-1185">Reference proteome</keyword>
<proteinExistence type="predicted"/>
<organism evidence="1 2">
    <name type="scientific">Cellulomonas terrae</name>
    <dbReference type="NCBI Taxonomy" id="311234"/>
    <lineage>
        <taxon>Bacteria</taxon>
        <taxon>Bacillati</taxon>
        <taxon>Actinomycetota</taxon>
        <taxon>Actinomycetes</taxon>
        <taxon>Micrococcales</taxon>
        <taxon>Cellulomonadaceae</taxon>
        <taxon>Cellulomonas</taxon>
    </lineage>
</organism>
<comment type="caution">
    <text evidence="1">The sequence shown here is derived from an EMBL/GenBank/DDBJ whole genome shotgun (WGS) entry which is preliminary data.</text>
</comment>
<name>A0A511JKD0_9CELL</name>
<dbReference type="AlphaFoldDB" id="A0A511JKD0"/>
<dbReference type="EMBL" id="BJWH01000008">
    <property type="protein sequence ID" value="GEL98339.1"/>
    <property type="molecule type" value="Genomic_DNA"/>
</dbReference>
<protein>
    <recommendedName>
        <fullName evidence="3">DUF4279 domain-containing protein</fullName>
    </recommendedName>
</protein>
<dbReference type="Pfam" id="PF14106">
    <property type="entry name" value="DUF4279"/>
    <property type="match status" value="1"/>
</dbReference>
<accession>A0A511JKD0</accession>
<dbReference type="InterPro" id="IPR025459">
    <property type="entry name" value="DUF4279"/>
</dbReference>
<dbReference type="Proteomes" id="UP000321049">
    <property type="component" value="Unassembled WGS sequence"/>
</dbReference>
<reference evidence="1 2" key="1">
    <citation type="submission" date="2019-07" db="EMBL/GenBank/DDBJ databases">
        <title>Whole genome shotgun sequence of Cellulomonas terrae NBRC 100819.</title>
        <authorList>
            <person name="Hosoyama A."/>
            <person name="Uohara A."/>
            <person name="Ohji S."/>
            <person name="Ichikawa N."/>
        </authorList>
    </citation>
    <scope>NUCLEOTIDE SEQUENCE [LARGE SCALE GENOMIC DNA]</scope>
    <source>
        <strain evidence="1 2">NBRC 100819</strain>
    </source>
</reference>
<dbReference type="RefSeq" id="WP_146845868.1">
    <property type="nucleotide sequence ID" value="NZ_BJWH01000008.1"/>
</dbReference>
<sequence>MVDVPWKVRQYCYFWIASEVVSAADIADVLGISPDRTAVMGATRTSPRTVPPEHRWEIVCDVHGRIDQQATSVLNRIAPVTQQVRALVDRGDVRAGLMMVRFFDDEDGGYRAMGWWLNPDQVGLLAAMGAAIDADEYAGDFTAHSPD</sequence>
<dbReference type="OrthoDB" id="4164081at2"/>
<evidence type="ECO:0008006" key="3">
    <source>
        <dbReference type="Google" id="ProtNLM"/>
    </source>
</evidence>
<evidence type="ECO:0000313" key="2">
    <source>
        <dbReference type="Proteomes" id="UP000321049"/>
    </source>
</evidence>
<gene>
    <name evidence="1" type="ORF">CTE05_18860</name>
</gene>